<feature type="domain" description="Phospholipid/glycerol acyltransferase" evidence="4">
    <location>
        <begin position="68"/>
        <end position="182"/>
    </location>
</feature>
<dbReference type="PANTHER" id="PTHR10434:SF66">
    <property type="entry name" value="PHOSPHOLIPID_GLYCEROL ACYLTRANSFERASE DOMAIN-CONTAINING PROTEIN"/>
    <property type="match status" value="1"/>
</dbReference>
<dbReference type="SMART" id="SM00563">
    <property type="entry name" value="PlsC"/>
    <property type="match status" value="1"/>
</dbReference>
<evidence type="ECO:0000313" key="5">
    <source>
        <dbReference type="EMBL" id="SVD34336.1"/>
    </source>
</evidence>
<feature type="transmembrane region" description="Helical" evidence="3">
    <location>
        <begin position="9"/>
        <end position="38"/>
    </location>
</feature>
<dbReference type="EMBL" id="UINC01144675">
    <property type="protein sequence ID" value="SVD34336.1"/>
    <property type="molecule type" value="Genomic_DNA"/>
</dbReference>
<dbReference type="GO" id="GO:0003841">
    <property type="term" value="F:1-acylglycerol-3-phosphate O-acyltransferase activity"/>
    <property type="evidence" value="ECO:0007669"/>
    <property type="project" value="TreeGrafter"/>
</dbReference>
<sequence length="238" mass="26697">MLKYKLLSLVLYLSGLVAFIFIAFILIFSGFIFLPLFYGSVKICCRLMISSLLLWPKIKGEFPVDGPYIIMMNHSSFLDVFIFPLIPKGAWTGITATKNFKIPVFSSIIKRIQAIPIDRKNRLSAFESIKKAEDVLRRGIHIGILPEGTRTLDGKMKELKKGGFHMAINTNTAIVPVGVSGAYNFKPKDRWWMRPGQISITIGSPTNVSEYSDLGVDGLKNEVEQTIKELLGESHEVK</sequence>
<dbReference type="GO" id="GO:0006654">
    <property type="term" value="P:phosphatidic acid biosynthetic process"/>
    <property type="evidence" value="ECO:0007669"/>
    <property type="project" value="TreeGrafter"/>
</dbReference>
<dbReference type="InterPro" id="IPR002123">
    <property type="entry name" value="Plipid/glycerol_acylTrfase"/>
</dbReference>
<evidence type="ECO:0000259" key="4">
    <source>
        <dbReference type="SMART" id="SM00563"/>
    </source>
</evidence>
<keyword evidence="3" id="KW-0812">Transmembrane</keyword>
<name>A0A382UJ88_9ZZZZ</name>
<protein>
    <recommendedName>
        <fullName evidence="4">Phospholipid/glycerol acyltransferase domain-containing protein</fullName>
    </recommendedName>
</protein>
<keyword evidence="3" id="KW-0472">Membrane</keyword>
<keyword evidence="1" id="KW-0808">Transferase</keyword>
<evidence type="ECO:0000256" key="1">
    <source>
        <dbReference type="ARBA" id="ARBA00022679"/>
    </source>
</evidence>
<organism evidence="5">
    <name type="scientific">marine metagenome</name>
    <dbReference type="NCBI Taxonomy" id="408172"/>
    <lineage>
        <taxon>unclassified sequences</taxon>
        <taxon>metagenomes</taxon>
        <taxon>ecological metagenomes</taxon>
    </lineage>
</organism>
<evidence type="ECO:0000256" key="2">
    <source>
        <dbReference type="ARBA" id="ARBA00023315"/>
    </source>
</evidence>
<gene>
    <name evidence="5" type="ORF">METZ01_LOCUS387190</name>
</gene>
<keyword evidence="2" id="KW-0012">Acyltransferase</keyword>
<keyword evidence="3" id="KW-1133">Transmembrane helix</keyword>
<proteinExistence type="predicted"/>
<dbReference type="CDD" id="cd07989">
    <property type="entry name" value="LPLAT_AGPAT-like"/>
    <property type="match status" value="1"/>
</dbReference>
<dbReference type="PANTHER" id="PTHR10434">
    <property type="entry name" value="1-ACYL-SN-GLYCEROL-3-PHOSPHATE ACYLTRANSFERASE"/>
    <property type="match status" value="1"/>
</dbReference>
<reference evidence="5" key="1">
    <citation type="submission" date="2018-05" db="EMBL/GenBank/DDBJ databases">
        <authorList>
            <person name="Lanie J.A."/>
            <person name="Ng W.-L."/>
            <person name="Kazmierczak K.M."/>
            <person name="Andrzejewski T.M."/>
            <person name="Davidsen T.M."/>
            <person name="Wayne K.J."/>
            <person name="Tettelin H."/>
            <person name="Glass J.I."/>
            <person name="Rusch D."/>
            <person name="Podicherti R."/>
            <person name="Tsui H.-C.T."/>
            <person name="Winkler M.E."/>
        </authorList>
    </citation>
    <scope>NUCLEOTIDE SEQUENCE</scope>
</reference>
<dbReference type="Pfam" id="PF01553">
    <property type="entry name" value="Acyltransferase"/>
    <property type="match status" value="1"/>
</dbReference>
<evidence type="ECO:0000256" key="3">
    <source>
        <dbReference type="SAM" id="Phobius"/>
    </source>
</evidence>
<accession>A0A382UJ88</accession>
<dbReference type="AlphaFoldDB" id="A0A382UJ88"/>
<dbReference type="SUPFAM" id="SSF69593">
    <property type="entry name" value="Glycerol-3-phosphate (1)-acyltransferase"/>
    <property type="match status" value="1"/>
</dbReference>